<dbReference type="InterPro" id="IPR004182">
    <property type="entry name" value="GRAM"/>
</dbReference>
<dbReference type="Pfam" id="PF02893">
    <property type="entry name" value="GRAM"/>
    <property type="match status" value="1"/>
</dbReference>
<proteinExistence type="predicted"/>
<evidence type="ECO:0000256" key="1">
    <source>
        <dbReference type="SAM" id="MobiDB-lite"/>
    </source>
</evidence>
<gene>
    <name evidence="4" type="ORF">HDU87_002193</name>
</gene>
<accession>A0AAD5TNE4</accession>
<dbReference type="EMBL" id="JADGJQ010000017">
    <property type="protein sequence ID" value="KAJ3180314.1"/>
    <property type="molecule type" value="Genomic_DNA"/>
</dbReference>
<protein>
    <recommendedName>
        <fullName evidence="3">GRAM domain-containing protein</fullName>
    </recommendedName>
</protein>
<keyword evidence="2" id="KW-0812">Transmembrane</keyword>
<feature type="region of interest" description="Disordered" evidence="1">
    <location>
        <begin position="65"/>
        <end position="154"/>
    </location>
</feature>
<dbReference type="Proteomes" id="UP001212152">
    <property type="component" value="Unassembled WGS sequence"/>
</dbReference>
<dbReference type="AlphaFoldDB" id="A0AAD5TNE4"/>
<evidence type="ECO:0000259" key="3">
    <source>
        <dbReference type="Pfam" id="PF02893"/>
    </source>
</evidence>
<reference evidence="4" key="1">
    <citation type="submission" date="2020-05" db="EMBL/GenBank/DDBJ databases">
        <title>Phylogenomic resolution of chytrid fungi.</title>
        <authorList>
            <person name="Stajich J.E."/>
            <person name="Amses K."/>
            <person name="Simmons R."/>
            <person name="Seto K."/>
            <person name="Myers J."/>
            <person name="Bonds A."/>
            <person name="Quandt C.A."/>
            <person name="Barry K."/>
            <person name="Liu P."/>
            <person name="Grigoriev I."/>
            <person name="Longcore J.E."/>
            <person name="James T.Y."/>
        </authorList>
    </citation>
    <scope>NUCLEOTIDE SEQUENCE</scope>
    <source>
        <strain evidence="4">JEL0379</strain>
    </source>
</reference>
<feature type="compositionally biased region" description="Low complexity" evidence="1">
    <location>
        <begin position="75"/>
        <end position="89"/>
    </location>
</feature>
<feature type="compositionally biased region" description="Low complexity" evidence="1">
    <location>
        <begin position="129"/>
        <end position="149"/>
    </location>
</feature>
<keyword evidence="5" id="KW-1185">Reference proteome</keyword>
<dbReference type="InterPro" id="IPR011993">
    <property type="entry name" value="PH-like_dom_sf"/>
</dbReference>
<feature type="transmembrane region" description="Helical" evidence="2">
    <location>
        <begin position="417"/>
        <end position="441"/>
    </location>
</feature>
<sequence>MTVTTTSAATAQPVRASSVSQRRLSTTPRRQLSRDKSATSIRQNVVAAAHAVYVAGHNAKERVKHALPIVRRNTGDSISSSSSTTSSGNASGGGGGVYPTNALSDTEEQRPNSWPRVTPRAPRIGADTSSPPALSSSFSMSDCNSSNNTRRSRVSTRDIRKFIKAFPSTTSSLSSVIDETLEAAYPCALSRSPDNTLWHGQLFLTTHRLLFAGVGGALFTQQFTLEVEYADVLSVEKTATGAILPNALSIVVGGESPRELLFAAFVGRDAAFCDLMIMMRRRRREMDEGSGRRPLRVTFKVDEPAAVTMDAYPHVDLRLGGVAQDEVRDHQAEAPPISDDGNEDDTLSSSRKHLPPSPVSTAPPVIPSATMTNPPSDPSAPPPPLPPQSTPITTLKHLLPRNFTLPIQPFSPTRDQIALASILISLAIILMLGLVTAAVNVSRLAALTQRIDRAAALAAAAASAAASGGRIS</sequence>
<name>A0AAD5TNE4_9FUNG</name>
<evidence type="ECO:0000256" key="2">
    <source>
        <dbReference type="SAM" id="Phobius"/>
    </source>
</evidence>
<dbReference type="Gene3D" id="2.30.29.30">
    <property type="entry name" value="Pleckstrin-homology domain (PH domain)/Phosphotyrosine-binding domain (PTB)"/>
    <property type="match status" value="1"/>
</dbReference>
<feature type="region of interest" description="Disordered" evidence="1">
    <location>
        <begin position="1"/>
        <end position="39"/>
    </location>
</feature>
<feature type="compositionally biased region" description="Pro residues" evidence="1">
    <location>
        <begin position="375"/>
        <end position="389"/>
    </location>
</feature>
<feature type="domain" description="GRAM" evidence="3">
    <location>
        <begin position="178"/>
        <end position="281"/>
    </location>
</feature>
<keyword evidence="2" id="KW-1133">Transmembrane helix</keyword>
<evidence type="ECO:0000313" key="5">
    <source>
        <dbReference type="Proteomes" id="UP001212152"/>
    </source>
</evidence>
<organism evidence="4 5">
    <name type="scientific">Geranomyces variabilis</name>
    <dbReference type="NCBI Taxonomy" id="109894"/>
    <lineage>
        <taxon>Eukaryota</taxon>
        <taxon>Fungi</taxon>
        <taxon>Fungi incertae sedis</taxon>
        <taxon>Chytridiomycota</taxon>
        <taxon>Chytridiomycota incertae sedis</taxon>
        <taxon>Chytridiomycetes</taxon>
        <taxon>Spizellomycetales</taxon>
        <taxon>Powellomycetaceae</taxon>
        <taxon>Geranomyces</taxon>
    </lineage>
</organism>
<feature type="compositionally biased region" description="Polar residues" evidence="1">
    <location>
        <begin position="1"/>
        <end position="30"/>
    </location>
</feature>
<keyword evidence="2" id="KW-0472">Membrane</keyword>
<feature type="region of interest" description="Disordered" evidence="1">
    <location>
        <begin position="332"/>
        <end position="391"/>
    </location>
</feature>
<comment type="caution">
    <text evidence="4">The sequence shown here is derived from an EMBL/GenBank/DDBJ whole genome shotgun (WGS) entry which is preliminary data.</text>
</comment>
<evidence type="ECO:0000313" key="4">
    <source>
        <dbReference type="EMBL" id="KAJ3180314.1"/>
    </source>
</evidence>